<dbReference type="Proteomes" id="UP000865968">
    <property type="component" value="Unassembled WGS sequence"/>
</dbReference>
<name>A0AAN5MHT2_MORMO</name>
<evidence type="ECO:0000313" key="1">
    <source>
        <dbReference type="EMBL" id="HAT3810421.1"/>
    </source>
</evidence>
<accession>A0AAN5MHT2</accession>
<evidence type="ECO:0000313" key="2">
    <source>
        <dbReference type="Proteomes" id="UP000865968"/>
    </source>
</evidence>
<reference evidence="1" key="1">
    <citation type="journal article" date="2018" name="Genome Biol.">
        <title>SKESA: strategic k-mer extension for scrupulous assemblies.</title>
        <authorList>
            <person name="Souvorov A."/>
            <person name="Agarwala R."/>
            <person name="Lipman D.J."/>
        </authorList>
    </citation>
    <scope>NUCLEOTIDE SEQUENCE</scope>
    <source>
        <strain evidence="1">Morganella morganii ARLG-3209</strain>
    </source>
</reference>
<organism evidence="1 2">
    <name type="scientific">Morganella morganii</name>
    <name type="common">Proteus morganii</name>
    <dbReference type="NCBI Taxonomy" id="582"/>
    <lineage>
        <taxon>Bacteria</taxon>
        <taxon>Pseudomonadati</taxon>
        <taxon>Pseudomonadota</taxon>
        <taxon>Gammaproteobacteria</taxon>
        <taxon>Enterobacterales</taxon>
        <taxon>Morganellaceae</taxon>
        <taxon>Morganella</taxon>
    </lineage>
</organism>
<dbReference type="RefSeq" id="WP_162817250.1">
    <property type="nucleotide sequence ID" value="NZ_JAHOAK010000031.1"/>
</dbReference>
<gene>
    <name evidence="1" type="ORF">I8608_003316</name>
</gene>
<sequence>MDNPEFTDERNDNEIDKKLAEQAEMERLSFTRQSIKNFKTLEQLLEENK</sequence>
<dbReference type="AlphaFoldDB" id="A0AAN5MHT2"/>
<comment type="caution">
    <text evidence="1">The sequence shown here is derived from an EMBL/GenBank/DDBJ whole genome shotgun (WGS) entry which is preliminary data.</text>
</comment>
<proteinExistence type="predicted"/>
<protein>
    <submittedName>
        <fullName evidence="1">Uncharacterized protein</fullName>
    </submittedName>
</protein>
<reference evidence="1" key="2">
    <citation type="submission" date="2020-10" db="EMBL/GenBank/DDBJ databases">
        <authorList>
            <consortium name="NCBI Pathogen Detection Project"/>
        </authorList>
    </citation>
    <scope>NUCLEOTIDE SEQUENCE</scope>
    <source>
        <strain evidence="1">Morganella morganii ARLG-3209</strain>
    </source>
</reference>
<dbReference type="EMBL" id="DACSWI010000012">
    <property type="protein sequence ID" value="HAT3810421.1"/>
    <property type="molecule type" value="Genomic_DNA"/>
</dbReference>